<dbReference type="InterPro" id="IPR001985">
    <property type="entry name" value="S-AdoMet_decarboxylase_euk"/>
</dbReference>
<dbReference type="AlphaFoldDB" id="A9UXX6"/>
<dbReference type="InParanoid" id="A9UXX6"/>
<comment type="cofactor">
    <cofactor evidence="1">
        <name>pyruvate</name>
        <dbReference type="ChEBI" id="CHEBI:15361"/>
    </cofactor>
</comment>
<keyword evidence="10" id="KW-0865">Zymogen</keyword>
<dbReference type="KEGG" id="mbr:MONBRDRAFT_20810"/>
<feature type="site" description="Cleavage (non-hydrolytic); by autolysis" evidence="16">
    <location>
        <begin position="129"/>
        <end position="130"/>
    </location>
</feature>
<keyword evidence="19" id="KW-1185">Reference proteome</keyword>
<comment type="pathway">
    <text evidence="2">Amine and polyamine biosynthesis; S-adenosylmethioninamine biosynthesis; S-adenosylmethioninamine from S-adenosyl-L-methionine: step 1/1.</text>
</comment>
<dbReference type="SUPFAM" id="SSF56276">
    <property type="entry name" value="S-adenosylmethionine decarboxylase"/>
    <property type="match status" value="1"/>
</dbReference>
<dbReference type="GO" id="GO:0006597">
    <property type="term" value="P:spermine biosynthetic process"/>
    <property type="evidence" value="ECO:0000318"/>
    <property type="project" value="GO_Central"/>
</dbReference>
<dbReference type="PIRSF" id="PIRSF001355">
    <property type="entry name" value="S-AdenosylMet_decarboxylase"/>
    <property type="match status" value="1"/>
</dbReference>
<evidence type="ECO:0000256" key="6">
    <source>
        <dbReference type="ARBA" id="ARBA00022793"/>
    </source>
</evidence>
<dbReference type="NCBIfam" id="TIGR00535">
    <property type="entry name" value="SAM_DCase"/>
    <property type="match status" value="1"/>
</dbReference>
<dbReference type="GO" id="GO:0008295">
    <property type="term" value="P:spermidine biosynthetic process"/>
    <property type="evidence" value="ECO:0000318"/>
    <property type="project" value="GO_Central"/>
</dbReference>
<evidence type="ECO:0000256" key="16">
    <source>
        <dbReference type="PIRSR" id="PIRSR001355-4"/>
    </source>
</evidence>
<evidence type="ECO:0000256" key="11">
    <source>
        <dbReference type="ARBA" id="ARBA00023239"/>
    </source>
</evidence>
<evidence type="ECO:0000256" key="9">
    <source>
        <dbReference type="ARBA" id="ARBA00023115"/>
    </source>
</evidence>
<dbReference type="PANTHER" id="PTHR11570:SF0">
    <property type="entry name" value="S-ADENOSYLMETHIONINE DECARBOXYLASE PROENZYME"/>
    <property type="match status" value="1"/>
</dbReference>
<evidence type="ECO:0000313" key="19">
    <source>
        <dbReference type="Proteomes" id="UP000001357"/>
    </source>
</evidence>
<evidence type="ECO:0000256" key="17">
    <source>
        <dbReference type="PIRSR" id="PIRSR001355-5"/>
    </source>
</evidence>
<feature type="active site" description="Proton acceptor; for processing activity" evidence="14">
    <location>
        <position position="287"/>
    </location>
</feature>
<dbReference type="Proteomes" id="UP000001357">
    <property type="component" value="Unassembled WGS sequence"/>
</dbReference>
<dbReference type="UniPathway" id="UPA00331">
    <property type="reaction ID" value="UER00451"/>
</dbReference>
<dbReference type="GO" id="GO:0004014">
    <property type="term" value="F:adenosylmethionine decarboxylase activity"/>
    <property type="evidence" value="ECO:0000318"/>
    <property type="project" value="GO_Central"/>
</dbReference>
<feature type="active site" description="Proton acceptor; for processing activity" evidence="14">
    <location>
        <position position="300"/>
    </location>
</feature>
<keyword evidence="13" id="KW-0670">Pyruvate</keyword>
<accession>A9UXX6</accession>
<dbReference type="InterPro" id="IPR018166">
    <property type="entry name" value="S-AdoMet_deCO2ase_CS"/>
</dbReference>
<reference evidence="18 19" key="1">
    <citation type="journal article" date="2008" name="Nature">
        <title>The genome of the choanoflagellate Monosiga brevicollis and the origin of metazoans.</title>
        <authorList>
            <consortium name="JGI Sequencing"/>
            <person name="King N."/>
            <person name="Westbrook M.J."/>
            <person name="Young S.L."/>
            <person name="Kuo A."/>
            <person name="Abedin M."/>
            <person name="Chapman J."/>
            <person name="Fairclough S."/>
            <person name="Hellsten U."/>
            <person name="Isogai Y."/>
            <person name="Letunic I."/>
            <person name="Marr M."/>
            <person name="Pincus D."/>
            <person name="Putnam N."/>
            <person name="Rokas A."/>
            <person name="Wright K.J."/>
            <person name="Zuzow R."/>
            <person name="Dirks W."/>
            <person name="Good M."/>
            <person name="Goodstein D."/>
            <person name="Lemons D."/>
            <person name="Li W."/>
            <person name="Lyons J.B."/>
            <person name="Morris A."/>
            <person name="Nichols S."/>
            <person name="Richter D.J."/>
            <person name="Salamov A."/>
            <person name="Bork P."/>
            <person name="Lim W.A."/>
            <person name="Manning G."/>
            <person name="Miller W.T."/>
            <person name="McGinnis W."/>
            <person name="Shapiro H."/>
            <person name="Tjian R."/>
            <person name="Grigoriev I.V."/>
            <person name="Rokhsar D."/>
        </authorList>
    </citation>
    <scope>NUCLEOTIDE SEQUENCE [LARGE SCALE GENOMIC DNA]</scope>
    <source>
        <strain evidence="19">MX1 / ATCC 50154</strain>
    </source>
</reference>
<evidence type="ECO:0000256" key="10">
    <source>
        <dbReference type="ARBA" id="ARBA00023145"/>
    </source>
</evidence>
<evidence type="ECO:0000256" key="12">
    <source>
        <dbReference type="ARBA" id="ARBA00023270"/>
    </source>
</evidence>
<keyword evidence="12" id="KW-0704">Schiff base</keyword>
<evidence type="ECO:0000256" key="5">
    <source>
        <dbReference type="ARBA" id="ARBA00022691"/>
    </source>
</evidence>
<dbReference type="InterPro" id="IPR016067">
    <property type="entry name" value="S-AdoMet_deCO2ase_core"/>
</dbReference>
<evidence type="ECO:0000256" key="3">
    <source>
        <dbReference type="ARBA" id="ARBA00008466"/>
    </source>
</evidence>
<name>A9UXX6_MONBE</name>
<comment type="similarity">
    <text evidence="3">Belongs to the eukaryotic AdoMetDC family.</text>
</comment>
<dbReference type="GO" id="GO:0005829">
    <property type="term" value="C:cytosol"/>
    <property type="evidence" value="ECO:0000318"/>
    <property type="project" value="GO_Central"/>
</dbReference>
<dbReference type="Pfam" id="PF01536">
    <property type="entry name" value="SAM_decarbox"/>
    <property type="match status" value="1"/>
</dbReference>
<keyword evidence="5" id="KW-0949">S-adenosyl-L-methionine</keyword>
<dbReference type="PROSITE" id="PS01336">
    <property type="entry name" value="ADOMETDC"/>
    <property type="match status" value="1"/>
</dbReference>
<sequence>MTLLLSILARRARIARLRPTGLQPSSRMTVPCPRPRSQSALASQFRCLATTARTAERNSGQPELPKVPFFEGREKLLELWFDEPARLSAAGQGLRTIPRAAWDRLLGLADCTIIEEQRTPLMDAYILSESSLFVMPEHIVIKTCGSTAPLLALPDLLEEAWALSRQDLVEVYYSRHDYLQPNLQAFPHEDFGQEVTFLESHVGPGVARQFGRPDEHQWNLFAAKRGSSVHASQTIEVIMYDADPTAMAIFYEVSSSTKEAVTLDSGIADLLPTFDIREALFSPCGYSCNGVHAGAYMTVHVTPQPECSYISFESNVLMRDYTDLVTACTRAFRPKHVQVAIVSN</sequence>
<protein>
    <recommendedName>
        <fullName evidence="4">adenosylmethionine decarboxylase</fullName>
        <ecNumber evidence="4">4.1.1.50</ecNumber>
    </recommendedName>
</protein>
<dbReference type="FunCoup" id="A9UXX6">
    <property type="interactions" value="679"/>
</dbReference>
<keyword evidence="6" id="KW-0210">Decarboxylase</keyword>
<keyword evidence="8" id="KW-0745">Spermidine biosynthesis</keyword>
<organism evidence="18 19">
    <name type="scientific">Monosiga brevicollis</name>
    <name type="common">Choanoflagellate</name>
    <dbReference type="NCBI Taxonomy" id="81824"/>
    <lineage>
        <taxon>Eukaryota</taxon>
        <taxon>Choanoflagellata</taxon>
        <taxon>Craspedida</taxon>
        <taxon>Salpingoecidae</taxon>
        <taxon>Monosiga</taxon>
    </lineage>
</organism>
<feature type="non-terminal residue" evidence="18">
    <location>
        <position position="344"/>
    </location>
</feature>
<feature type="modified residue" description="Pyruvic acid (Ser); by autocatalysis" evidence="15">
    <location>
        <position position="130"/>
    </location>
</feature>
<evidence type="ECO:0000256" key="4">
    <source>
        <dbReference type="ARBA" id="ARBA00012357"/>
    </source>
</evidence>
<dbReference type="RefSeq" id="XP_001745184.1">
    <property type="nucleotide sequence ID" value="XM_001745132.1"/>
</dbReference>
<evidence type="ECO:0000313" key="18">
    <source>
        <dbReference type="EMBL" id="EDQ89762.1"/>
    </source>
</evidence>
<dbReference type="eggNOG" id="KOG0788">
    <property type="taxonomic scope" value="Eukaryota"/>
</dbReference>
<gene>
    <name evidence="18" type="ORF">MONBRDRAFT_20810</name>
</gene>
<dbReference type="InterPro" id="IPR048283">
    <property type="entry name" value="AdoMetDC-like"/>
</dbReference>
<keyword evidence="7 16" id="KW-0068">Autocatalytic cleavage</keyword>
<dbReference type="PANTHER" id="PTHR11570">
    <property type="entry name" value="S-ADENOSYLMETHIONINE DECARBOXYLASE"/>
    <property type="match status" value="1"/>
</dbReference>
<dbReference type="EMBL" id="CH991549">
    <property type="protein sequence ID" value="EDQ89762.1"/>
    <property type="molecule type" value="Genomic_DNA"/>
</dbReference>
<feature type="active site" description="Proton donor; for catalytic activity" evidence="14">
    <location>
        <position position="144"/>
    </location>
</feature>
<dbReference type="OMA" id="CYQRKNE"/>
<evidence type="ECO:0000256" key="8">
    <source>
        <dbReference type="ARBA" id="ARBA00023066"/>
    </source>
</evidence>
<dbReference type="Gene3D" id="3.60.90.10">
    <property type="entry name" value="S-adenosylmethionine decarboxylase"/>
    <property type="match status" value="1"/>
</dbReference>
<keyword evidence="9" id="KW-0620">Polyamine biosynthesis</keyword>
<evidence type="ECO:0000256" key="1">
    <source>
        <dbReference type="ARBA" id="ARBA00001928"/>
    </source>
</evidence>
<evidence type="ECO:0000256" key="14">
    <source>
        <dbReference type="PIRSR" id="PIRSR001355-1"/>
    </source>
</evidence>
<evidence type="ECO:0000256" key="7">
    <source>
        <dbReference type="ARBA" id="ARBA00022813"/>
    </source>
</evidence>
<keyword evidence="11" id="KW-0456">Lyase</keyword>
<feature type="chain" id="PRO_5042325080" description="S-adenosylmethionine decarboxylase alpha chain" evidence="17">
    <location>
        <begin position="130"/>
        <end position="344"/>
    </location>
</feature>
<feature type="active site" description="Schiff-base intermediate with substrate; via pyruvic acid" evidence="14">
    <location>
        <position position="130"/>
    </location>
</feature>
<evidence type="ECO:0000256" key="13">
    <source>
        <dbReference type="ARBA" id="ARBA00023317"/>
    </source>
</evidence>
<dbReference type="STRING" id="81824.A9UXX6"/>
<feature type="chain" id="PRO_5042325079" description="S-adenosylmethionine decarboxylase beta chain" evidence="17">
    <location>
        <begin position="1"/>
        <end position="129"/>
    </location>
</feature>
<evidence type="ECO:0000256" key="2">
    <source>
        <dbReference type="ARBA" id="ARBA00004911"/>
    </source>
</evidence>
<dbReference type="GeneID" id="5890475"/>
<dbReference type="EC" id="4.1.1.50" evidence="4"/>
<proteinExistence type="inferred from homology"/>
<evidence type="ECO:0000256" key="15">
    <source>
        <dbReference type="PIRSR" id="PIRSR001355-3"/>
    </source>
</evidence>